<dbReference type="AlphaFoldDB" id="A0ABD6B2R7"/>
<name>A0ABD6B2R7_9EURY</name>
<proteinExistence type="predicted"/>
<organism evidence="2 3">
    <name type="scientific">Halolamina salina</name>
    <dbReference type="NCBI Taxonomy" id="1220023"/>
    <lineage>
        <taxon>Archaea</taxon>
        <taxon>Methanobacteriati</taxon>
        <taxon>Methanobacteriota</taxon>
        <taxon>Stenosarchaea group</taxon>
        <taxon>Halobacteria</taxon>
        <taxon>Halobacteriales</taxon>
        <taxon>Haloferacaceae</taxon>
    </lineage>
</organism>
<reference evidence="2 3" key="1">
    <citation type="journal article" date="2019" name="Int. J. Syst. Evol. Microbiol.">
        <title>The Global Catalogue of Microorganisms (GCM) 10K type strain sequencing project: providing services to taxonomists for standard genome sequencing and annotation.</title>
        <authorList>
            <consortium name="The Broad Institute Genomics Platform"/>
            <consortium name="The Broad Institute Genome Sequencing Center for Infectious Disease"/>
            <person name="Wu L."/>
            <person name="Ma J."/>
        </authorList>
    </citation>
    <scope>NUCLEOTIDE SEQUENCE [LARGE SCALE GENOMIC DNA]</scope>
    <source>
        <strain evidence="2 3">CGMCC 1.12285</strain>
    </source>
</reference>
<dbReference type="RefSeq" id="WP_379818000.1">
    <property type="nucleotide sequence ID" value="NZ_JBHUDH010000021.1"/>
</dbReference>
<evidence type="ECO:0000313" key="3">
    <source>
        <dbReference type="Proteomes" id="UP001597111"/>
    </source>
</evidence>
<gene>
    <name evidence="2" type="ORF">ACFR9S_02520</name>
</gene>
<feature type="transmembrane region" description="Helical" evidence="1">
    <location>
        <begin position="72"/>
        <end position="90"/>
    </location>
</feature>
<accession>A0ABD6B2R7</accession>
<dbReference type="EMBL" id="JBHUDH010000021">
    <property type="protein sequence ID" value="MFD1525179.1"/>
    <property type="molecule type" value="Genomic_DNA"/>
</dbReference>
<comment type="caution">
    <text evidence="2">The sequence shown here is derived from an EMBL/GenBank/DDBJ whole genome shotgun (WGS) entry which is preliminary data.</text>
</comment>
<evidence type="ECO:0000313" key="2">
    <source>
        <dbReference type="EMBL" id="MFD1525179.1"/>
    </source>
</evidence>
<evidence type="ECO:0000256" key="1">
    <source>
        <dbReference type="SAM" id="Phobius"/>
    </source>
</evidence>
<keyword evidence="3" id="KW-1185">Reference proteome</keyword>
<sequence length="170" mass="18947">MTPPTEIRTKRGRARFVDGTVRFEESIGGYLRALLRDYWHGGSRGQRAIVAGYLFAILYGLGVLAWELGHGRWRLPGVVVGLVGLGWLIGRARGYRSVDSLDLDRIESVAATRGSKGLTRPRLVLTFRTDGKTRKRRLLLPSLYAVDGDEAFERAVAAFEGRGFDVARDR</sequence>
<keyword evidence="1" id="KW-0812">Transmembrane</keyword>
<keyword evidence="1" id="KW-0472">Membrane</keyword>
<dbReference type="Proteomes" id="UP001597111">
    <property type="component" value="Unassembled WGS sequence"/>
</dbReference>
<protein>
    <submittedName>
        <fullName evidence="2">Uncharacterized protein</fullName>
    </submittedName>
</protein>
<keyword evidence="1" id="KW-1133">Transmembrane helix</keyword>
<feature type="transmembrane region" description="Helical" evidence="1">
    <location>
        <begin position="48"/>
        <end position="66"/>
    </location>
</feature>